<dbReference type="CDD" id="cd04301">
    <property type="entry name" value="NAT_SF"/>
    <property type="match status" value="1"/>
</dbReference>
<protein>
    <submittedName>
        <fullName evidence="2">L-amino acid N-acyltransferase YncA</fullName>
    </submittedName>
</protein>
<dbReference type="InterPro" id="IPR050276">
    <property type="entry name" value="MshD_Acetyltransferase"/>
</dbReference>
<gene>
    <name evidence="2" type="ORF">SAMN06265827_1553</name>
</gene>
<name>A0A285II29_9FIRM</name>
<dbReference type="GO" id="GO:0016747">
    <property type="term" value="F:acyltransferase activity, transferring groups other than amino-acyl groups"/>
    <property type="evidence" value="ECO:0007669"/>
    <property type="project" value="InterPro"/>
</dbReference>
<dbReference type="Proteomes" id="UP000219573">
    <property type="component" value="Unassembled WGS sequence"/>
</dbReference>
<dbReference type="InterPro" id="IPR000182">
    <property type="entry name" value="GNAT_dom"/>
</dbReference>
<sequence>MDYKIRWATCGDSKELGYVHANSWKVAYKDIISDKVLDEITLEKRKKRFEKAIKNREKENAVLIVDKEIVGFIALGECRDEDLDNYIGEIYAIYLLPSYWRKGLGSSLLEWGIKELENRGYEEITLWVLEDNEESKNFYESKGFKEEGKREKIKIGDKYLEKVRYKKILDKHLKI</sequence>
<dbReference type="EMBL" id="OBDZ01000055">
    <property type="protein sequence ID" value="SNY47622.1"/>
    <property type="molecule type" value="Genomic_DNA"/>
</dbReference>
<keyword evidence="2" id="KW-0012">Acyltransferase</keyword>
<evidence type="ECO:0000313" key="3">
    <source>
        <dbReference type="Proteomes" id="UP000219573"/>
    </source>
</evidence>
<dbReference type="Pfam" id="PF00583">
    <property type="entry name" value="Acetyltransf_1"/>
    <property type="match status" value="1"/>
</dbReference>
<dbReference type="SUPFAM" id="SSF55729">
    <property type="entry name" value="Acyl-CoA N-acyltransferases (Nat)"/>
    <property type="match status" value="1"/>
</dbReference>
<dbReference type="PROSITE" id="PS51186">
    <property type="entry name" value="GNAT"/>
    <property type="match status" value="1"/>
</dbReference>
<dbReference type="RefSeq" id="WP_097019655.1">
    <property type="nucleotide sequence ID" value="NZ_OBDZ01000055.1"/>
</dbReference>
<proteinExistence type="predicted"/>
<dbReference type="InterPro" id="IPR016181">
    <property type="entry name" value="Acyl_CoA_acyltransferase"/>
</dbReference>
<dbReference type="Gene3D" id="3.40.630.30">
    <property type="match status" value="1"/>
</dbReference>
<keyword evidence="3" id="KW-1185">Reference proteome</keyword>
<evidence type="ECO:0000313" key="2">
    <source>
        <dbReference type="EMBL" id="SNY47622.1"/>
    </source>
</evidence>
<keyword evidence="2" id="KW-0808">Transferase</keyword>
<reference evidence="3" key="1">
    <citation type="submission" date="2017-09" db="EMBL/GenBank/DDBJ databases">
        <authorList>
            <person name="Varghese N."/>
            <person name="Submissions S."/>
        </authorList>
    </citation>
    <scope>NUCLEOTIDE SEQUENCE [LARGE SCALE GENOMIC DNA]</scope>
    <source>
        <strain evidence="3">MSL47</strain>
    </source>
</reference>
<dbReference type="AlphaFoldDB" id="A0A285II29"/>
<accession>A0A285II29</accession>
<evidence type="ECO:0000259" key="1">
    <source>
        <dbReference type="PROSITE" id="PS51186"/>
    </source>
</evidence>
<feature type="domain" description="N-acetyltransferase" evidence="1">
    <location>
        <begin position="3"/>
        <end position="170"/>
    </location>
</feature>
<dbReference type="OrthoDB" id="5292888at2"/>
<dbReference type="PANTHER" id="PTHR43617">
    <property type="entry name" value="L-AMINO ACID N-ACETYLTRANSFERASE"/>
    <property type="match status" value="1"/>
</dbReference>
<organism evidence="2 3">
    <name type="scientific">Orenia metallireducens</name>
    <dbReference type="NCBI Taxonomy" id="1413210"/>
    <lineage>
        <taxon>Bacteria</taxon>
        <taxon>Bacillati</taxon>
        <taxon>Bacillota</taxon>
        <taxon>Clostridia</taxon>
        <taxon>Halanaerobiales</taxon>
        <taxon>Halobacteroidaceae</taxon>
        <taxon>Orenia</taxon>
    </lineage>
</organism>